<reference evidence="1 2" key="1">
    <citation type="journal article" date="2024" name="IMA Fungus">
        <title>IMA Genome - F19 : A genome assembly and annotation guide to empower mycologists, including annotated draft genome sequences of Ceratocystis pirilliformis, Diaporthe australafricana, Fusarium ophioides, Paecilomyces lecythidis, and Sporothrix stenoceras.</title>
        <authorList>
            <person name="Aylward J."/>
            <person name="Wilson A.M."/>
            <person name="Visagie C.M."/>
            <person name="Spraker J."/>
            <person name="Barnes I."/>
            <person name="Buitendag C."/>
            <person name="Ceriani C."/>
            <person name="Del Mar Angel L."/>
            <person name="du Plessis D."/>
            <person name="Fuchs T."/>
            <person name="Gasser K."/>
            <person name="Kramer D."/>
            <person name="Li W."/>
            <person name="Munsamy K."/>
            <person name="Piso A."/>
            <person name="Price J.L."/>
            <person name="Sonnekus B."/>
            <person name="Thomas C."/>
            <person name="van der Nest A."/>
            <person name="van Dijk A."/>
            <person name="van Heerden A."/>
            <person name="van Vuuren N."/>
            <person name="Yilmaz N."/>
            <person name="Duong T.A."/>
            <person name="van der Merwe N.A."/>
            <person name="Wingfield M.J."/>
            <person name="Wingfield B.D."/>
        </authorList>
    </citation>
    <scope>NUCLEOTIDE SEQUENCE [LARGE SCALE GENOMIC DNA]</scope>
    <source>
        <strain evidence="1 2">CMW 18300</strain>
    </source>
</reference>
<name>A0ABR3WCR7_9PEZI</name>
<proteinExistence type="predicted"/>
<dbReference type="Proteomes" id="UP001583177">
    <property type="component" value="Unassembled WGS sequence"/>
</dbReference>
<protein>
    <submittedName>
        <fullName evidence="1">Uncharacterized protein</fullName>
    </submittedName>
</protein>
<dbReference type="EMBL" id="JAWRVE010000102">
    <property type="protein sequence ID" value="KAL1858888.1"/>
    <property type="molecule type" value="Genomic_DNA"/>
</dbReference>
<evidence type="ECO:0000313" key="1">
    <source>
        <dbReference type="EMBL" id="KAL1858888.1"/>
    </source>
</evidence>
<accession>A0ABR3WCR7</accession>
<gene>
    <name evidence="1" type="ORF">Daus18300_009757</name>
</gene>
<organism evidence="1 2">
    <name type="scientific">Diaporthe australafricana</name>
    <dbReference type="NCBI Taxonomy" id="127596"/>
    <lineage>
        <taxon>Eukaryota</taxon>
        <taxon>Fungi</taxon>
        <taxon>Dikarya</taxon>
        <taxon>Ascomycota</taxon>
        <taxon>Pezizomycotina</taxon>
        <taxon>Sordariomycetes</taxon>
        <taxon>Sordariomycetidae</taxon>
        <taxon>Diaporthales</taxon>
        <taxon>Diaporthaceae</taxon>
        <taxon>Diaporthe</taxon>
    </lineage>
</organism>
<dbReference type="PANTHER" id="PTHR38795">
    <property type="entry name" value="DUF6604 DOMAIN-CONTAINING PROTEIN"/>
    <property type="match status" value="1"/>
</dbReference>
<sequence length="285" mass="32360">MGSGYLQAVHVLNQVLEKDIQKHGDSGGQKDLIEVQQMLQEEFTDWLGESKYMHGLTTIPPTRFAKTNPNGLWEYSPFLCGVGLLEGLELSYRLSLVLWDRLPDPVLLIHLHNMLVQKGYIQQPVGLYAIFQNLFTECFFTDGKIPTSNFVEAFNSRINEMNKGRHNQRASVRNAARAGLGLHGILDISTNNFFKKKSNILLYREVDWNPDRIEDKDITVGSLLAMLRLSQTRKILDPETGKHRLEETELVKRHLAQKPGLDADELLDKASSFQKGFGKKEVSIP</sequence>
<comment type="caution">
    <text evidence="1">The sequence shown here is derived from an EMBL/GenBank/DDBJ whole genome shotgun (WGS) entry which is preliminary data.</text>
</comment>
<evidence type="ECO:0000313" key="2">
    <source>
        <dbReference type="Proteomes" id="UP001583177"/>
    </source>
</evidence>
<keyword evidence="2" id="KW-1185">Reference proteome</keyword>
<dbReference type="PANTHER" id="PTHR38795:SF1">
    <property type="entry name" value="DUF6604 DOMAIN-CONTAINING PROTEIN"/>
    <property type="match status" value="1"/>
</dbReference>